<evidence type="ECO:0000313" key="3">
    <source>
        <dbReference type="Proteomes" id="UP001243989"/>
    </source>
</evidence>
<keyword evidence="1" id="KW-0472">Membrane</keyword>
<dbReference type="Proteomes" id="UP001243989">
    <property type="component" value="Unassembled WGS sequence"/>
</dbReference>
<feature type="transmembrane region" description="Helical" evidence="1">
    <location>
        <begin position="131"/>
        <end position="153"/>
    </location>
</feature>
<dbReference type="AlphaFoldDB" id="A0AAJ0EJY9"/>
<sequence length="159" mass="17976">MTGHRTDQRHTLDTSKFGGRFWVSFLESPRWEGNFHYPRLCFSGRVDSEANETTWVALGGGTGICKNTDGGCRRPGGSLADGRMGGTWFGTHYGPEKWRWLFRFLAFSYSLFFFPRRVFSALLHPPPSFPASLTFIFGHSCGKVSPFFFSLYLTSSHAL</sequence>
<organism evidence="2 3">
    <name type="scientific">Colletotrichum phormii</name>
    <dbReference type="NCBI Taxonomy" id="359342"/>
    <lineage>
        <taxon>Eukaryota</taxon>
        <taxon>Fungi</taxon>
        <taxon>Dikarya</taxon>
        <taxon>Ascomycota</taxon>
        <taxon>Pezizomycotina</taxon>
        <taxon>Sordariomycetes</taxon>
        <taxon>Hypocreomycetidae</taxon>
        <taxon>Glomerellales</taxon>
        <taxon>Glomerellaceae</taxon>
        <taxon>Colletotrichum</taxon>
        <taxon>Colletotrichum acutatum species complex</taxon>
    </lineage>
</organism>
<keyword evidence="3" id="KW-1185">Reference proteome</keyword>
<evidence type="ECO:0000313" key="2">
    <source>
        <dbReference type="EMBL" id="KAK1654586.1"/>
    </source>
</evidence>
<dbReference type="EMBL" id="JAHMHQ010000002">
    <property type="protein sequence ID" value="KAK1654586.1"/>
    <property type="molecule type" value="Genomic_DNA"/>
</dbReference>
<evidence type="ECO:0000256" key="1">
    <source>
        <dbReference type="SAM" id="Phobius"/>
    </source>
</evidence>
<feature type="transmembrane region" description="Helical" evidence="1">
    <location>
        <begin position="100"/>
        <end position="119"/>
    </location>
</feature>
<keyword evidence="1" id="KW-0812">Transmembrane</keyword>
<dbReference type="GeneID" id="85474360"/>
<protein>
    <submittedName>
        <fullName evidence="2">Uncharacterized protein</fullName>
    </submittedName>
</protein>
<keyword evidence="1" id="KW-1133">Transmembrane helix</keyword>
<reference evidence="2" key="1">
    <citation type="submission" date="2021-06" db="EMBL/GenBank/DDBJ databases">
        <title>Comparative genomics, transcriptomics and evolutionary studies reveal genomic signatures of adaptation to plant cell wall in hemibiotrophic fungi.</title>
        <authorList>
            <consortium name="DOE Joint Genome Institute"/>
            <person name="Baroncelli R."/>
            <person name="Diaz J.F."/>
            <person name="Benocci T."/>
            <person name="Peng M."/>
            <person name="Battaglia E."/>
            <person name="Haridas S."/>
            <person name="Andreopoulos W."/>
            <person name="Labutti K."/>
            <person name="Pangilinan J."/>
            <person name="Floch G.L."/>
            <person name="Makela M.R."/>
            <person name="Henrissat B."/>
            <person name="Grigoriev I.V."/>
            <person name="Crouch J.A."/>
            <person name="De Vries R.P."/>
            <person name="Sukno S.A."/>
            <person name="Thon M.R."/>
        </authorList>
    </citation>
    <scope>NUCLEOTIDE SEQUENCE</scope>
    <source>
        <strain evidence="2">CBS 102054</strain>
    </source>
</reference>
<gene>
    <name evidence="2" type="ORF">BDP81DRAFT_416075</name>
</gene>
<comment type="caution">
    <text evidence="2">The sequence shown here is derived from an EMBL/GenBank/DDBJ whole genome shotgun (WGS) entry which is preliminary data.</text>
</comment>
<accession>A0AAJ0EJY9</accession>
<proteinExistence type="predicted"/>
<dbReference type="RefSeq" id="XP_060450630.1">
    <property type="nucleotide sequence ID" value="XM_060589498.1"/>
</dbReference>
<name>A0AAJ0EJY9_9PEZI</name>